<keyword evidence="3" id="KW-1185">Reference proteome</keyword>
<protein>
    <submittedName>
        <fullName evidence="2">Uncharacterized protein</fullName>
    </submittedName>
</protein>
<organism evidence="2 3">
    <name type="scientific">Aspergillus nanangensis</name>
    <dbReference type="NCBI Taxonomy" id="2582783"/>
    <lineage>
        <taxon>Eukaryota</taxon>
        <taxon>Fungi</taxon>
        <taxon>Dikarya</taxon>
        <taxon>Ascomycota</taxon>
        <taxon>Pezizomycotina</taxon>
        <taxon>Eurotiomycetes</taxon>
        <taxon>Eurotiomycetidae</taxon>
        <taxon>Eurotiales</taxon>
        <taxon>Aspergillaceae</taxon>
        <taxon>Aspergillus</taxon>
        <taxon>Aspergillus subgen. Circumdati</taxon>
    </lineage>
</organism>
<feature type="region of interest" description="Disordered" evidence="1">
    <location>
        <begin position="1"/>
        <end position="20"/>
    </location>
</feature>
<dbReference type="EMBL" id="VCAU01000153">
    <property type="protein sequence ID" value="KAF9883679.1"/>
    <property type="molecule type" value="Genomic_DNA"/>
</dbReference>
<dbReference type="Proteomes" id="UP001194746">
    <property type="component" value="Unassembled WGS sequence"/>
</dbReference>
<reference evidence="2" key="2">
    <citation type="submission" date="2020-02" db="EMBL/GenBank/DDBJ databases">
        <authorList>
            <person name="Gilchrist C.L.M."/>
            <person name="Chooi Y.-H."/>
        </authorList>
    </citation>
    <scope>NUCLEOTIDE SEQUENCE</scope>
    <source>
        <strain evidence="2">MST-FP2251</strain>
    </source>
</reference>
<evidence type="ECO:0000313" key="2">
    <source>
        <dbReference type="EMBL" id="KAF9883679.1"/>
    </source>
</evidence>
<sequence length="88" mass="9742">MVKQYTEARGTNSPNPGKGSFELRIVALGPKNRIVDVASIQYLPYSVGFVVICVRNGWVLFGIAHYSCFPHVANAGSRYQQVGRVAQW</sequence>
<evidence type="ECO:0000313" key="3">
    <source>
        <dbReference type="Proteomes" id="UP001194746"/>
    </source>
</evidence>
<accession>A0AAD4GN15</accession>
<gene>
    <name evidence="2" type="ORF">FE257_003063</name>
</gene>
<comment type="caution">
    <text evidence="2">The sequence shown here is derived from an EMBL/GenBank/DDBJ whole genome shotgun (WGS) entry which is preliminary data.</text>
</comment>
<proteinExistence type="predicted"/>
<name>A0AAD4GN15_ASPNN</name>
<dbReference type="AlphaFoldDB" id="A0AAD4GN15"/>
<evidence type="ECO:0000256" key="1">
    <source>
        <dbReference type="SAM" id="MobiDB-lite"/>
    </source>
</evidence>
<reference evidence="2" key="1">
    <citation type="journal article" date="2019" name="Beilstein J. Org. Chem.">
        <title>Nanangenines: drimane sesquiterpenoids as the dominant metabolite cohort of a novel Australian fungus, Aspergillus nanangensis.</title>
        <authorList>
            <person name="Lacey H.J."/>
            <person name="Gilchrist C.L.M."/>
            <person name="Crombie A."/>
            <person name="Kalaitzis J.A."/>
            <person name="Vuong D."/>
            <person name="Rutledge P.J."/>
            <person name="Turner P."/>
            <person name="Pitt J.I."/>
            <person name="Lacey E."/>
            <person name="Chooi Y.H."/>
            <person name="Piggott A.M."/>
        </authorList>
    </citation>
    <scope>NUCLEOTIDE SEQUENCE</scope>
    <source>
        <strain evidence="2">MST-FP2251</strain>
    </source>
</reference>